<dbReference type="GO" id="GO:0006355">
    <property type="term" value="P:regulation of DNA-templated transcription"/>
    <property type="evidence" value="ECO:0007669"/>
    <property type="project" value="InterPro"/>
</dbReference>
<dbReference type="Gene3D" id="1.10.10.10">
    <property type="entry name" value="Winged helix-like DNA-binding domain superfamily/Winged helix DNA-binding domain"/>
    <property type="match status" value="1"/>
</dbReference>
<feature type="transmembrane region" description="Helical" evidence="4">
    <location>
        <begin position="130"/>
        <end position="149"/>
    </location>
</feature>
<dbReference type="PROSITE" id="PS51755">
    <property type="entry name" value="OMPR_PHOB"/>
    <property type="match status" value="1"/>
</dbReference>
<dbReference type="InterPro" id="IPR036388">
    <property type="entry name" value="WH-like_DNA-bd_sf"/>
</dbReference>
<evidence type="ECO:0000256" key="1">
    <source>
        <dbReference type="ARBA" id="ARBA00023125"/>
    </source>
</evidence>
<dbReference type="GO" id="GO:0000160">
    <property type="term" value="P:phosphorelay signal transduction system"/>
    <property type="evidence" value="ECO:0007669"/>
    <property type="project" value="InterPro"/>
</dbReference>
<organism evidence="6 7">
    <name type="scientific">Alteromonas halophila</name>
    <dbReference type="NCBI Taxonomy" id="516698"/>
    <lineage>
        <taxon>Bacteria</taxon>
        <taxon>Pseudomonadati</taxon>
        <taxon>Pseudomonadota</taxon>
        <taxon>Gammaproteobacteria</taxon>
        <taxon>Alteromonadales</taxon>
        <taxon>Alteromonadaceae</taxon>
        <taxon>Alteromonas/Salinimonas group</taxon>
        <taxon>Alteromonas</taxon>
    </lineage>
</organism>
<dbReference type="EMBL" id="BMXP01000009">
    <property type="protein sequence ID" value="GGW93551.1"/>
    <property type="molecule type" value="Genomic_DNA"/>
</dbReference>
<keyword evidence="4" id="KW-1133">Transmembrane helix</keyword>
<proteinExistence type="predicted"/>
<evidence type="ECO:0000256" key="4">
    <source>
        <dbReference type="SAM" id="Phobius"/>
    </source>
</evidence>
<dbReference type="GO" id="GO:0051301">
    <property type="term" value="P:cell division"/>
    <property type="evidence" value="ECO:0007669"/>
    <property type="project" value="TreeGrafter"/>
</dbReference>
<dbReference type="Gene3D" id="1.25.40.10">
    <property type="entry name" value="Tetratricopeptide repeat domain"/>
    <property type="match status" value="1"/>
</dbReference>
<dbReference type="CDD" id="cd00383">
    <property type="entry name" value="trans_reg_C"/>
    <property type="match status" value="1"/>
</dbReference>
<protein>
    <recommendedName>
        <fullName evidence="5">OmpR/PhoB-type domain-containing protein</fullName>
    </recommendedName>
</protein>
<dbReference type="PANTHER" id="PTHR12558:SF13">
    <property type="entry name" value="CELL DIVISION CYCLE PROTEIN 27 HOMOLOG"/>
    <property type="match status" value="1"/>
</dbReference>
<keyword evidence="7" id="KW-1185">Reference proteome</keyword>
<evidence type="ECO:0000256" key="2">
    <source>
        <dbReference type="PROSITE-ProRule" id="PRU01091"/>
    </source>
</evidence>
<sequence>MTRSHPDKFLLEGFTIDMGDNTIAKDGNVRHVEPKAMQVLSVLVEHAENTVSRDFLLITLWEGRVVVEEVLTRAVSQLRYALDDSKSRRLIQTVPKRGYRLTAAPQTIQAEPDTDTQHSDAAQSKAATPFWLPLMFIGMIVIAVLLGTLTGELDETPPGFAPARLAVLPINTESLPEQQAQLIKGFTEDLTSELATINALQLATGYSFDNGVPQQERVRQLADRLDVRYVITGELRASGDSVRAVLSLVDVSTDTLMWSGGFDNIFAQLNSVRQSVLQTILDELSVSEQTSGVLNKPDPVAYKHYLSGRYWLMNGTTSEWFYRAEREFQKAVALAPDMAEAHAALAYIYARYNFHDLYMPEDKATESAEQAIMRALAINPSAIAAYQAKAILATQRGDFSDAQAALDFIIDEHGEDATTQYLYSELELARLQPDKAIERARRAVRLDPLSQWVNVNLAIVHIWRGEYQAAQAAIETALSVDERYTWAYVWQAKLRELQGDTEGAIAAMQRSLDVDDRSTPNNLYLADLLMRAGKPDQASVYFAQAAALSGDSAAARLWQSAPRFLYRQQDKATAVELFEQVSMVDFSVVSFVPALVDLYRKTGKEKQGLAWLNTVAGKQLVTQPKNWTLLSAKAALLESAKMKESGSYKETRRQLNRLRQHYPVHAETDGLTGDKPQTPK</sequence>
<dbReference type="InterPro" id="IPR001867">
    <property type="entry name" value="OmpR/PhoB-type_DNA-bd"/>
</dbReference>
<keyword evidence="4" id="KW-0812">Transmembrane</keyword>
<dbReference type="RefSeq" id="WP_189407877.1">
    <property type="nucleotide sequence ID" value="NZ_BMXP01000009.1"/>
</dbReference>
<dbReference type="PANTHER" id="PTHR12558">
    <property type="entry name" value="CELL DIVISION CYCLE 16,23,27"/>
    <property type="match status" value="1"/>
</dbReference>
<dbReference type="SUPFAM" id="SSF46894">
    <property type="entry name" value="C-terminal effector domain of the bipartite response regulators"/>
    <property type="match status" value="1"/>
</dbReference>
<comment type="caution">
    <text evidence="6">The sequence shown here is derived from an EMBL/GenBank/DDBJ whole genome shotgun (WGS) entry which is preliminary data.</text>
</comment>
<name>A0A918MZQ9_9ALTE</name>
<gene>
    <name evidence="6" type="ORF">GCM10007391_29920</name>
</gene>
<reference evidence="6" key="1">
    <citation type="journal article" date="2014" name="Int. J. Syst. Evol. Microbiol.">
        <title>Complete genome sequence of Corynebacterium casei LMG S-19264T (=DSM 44701T), isolated from a smear-ripened cheese.</title>
        <authorList>
            <consortium name="US DOE Joint Genome Institute (JGI-PGF)"/>
            <person name="Walter F."/>
            <person name="Albersmeier A."/>
            <person name="Kalinowski J."/>
            <person name="Ruckert C."/>
        </authorList>
    </citation>
    <scope>NUCLEOTIDE SEQUENCE</scope>
    <source>
        <strain evidence="6">KCTC 22164</strain>
    </source>
</reference>
<dbReference type="InterPro" id="IPR011990">
    <property type="entry name" value="TPR-like_helical_dom_sf"/>
</dbReference>
<keyword evidence="1 2" id="KW-0238">DNA-binding</keyword>
<dbReference type="SUPFAM" id="SSF48452">
    <property type="entry name" value="TPR-like"/>
    <property type="match status" value="2"/>
</dbReference>
<reference evidence="6" key="2">
    <citation type="submission" date="2020-09" db="EMBL/GenBank/DDBJ databases">
        <authorList>
            <person name="Sun Q."/>
            <person name="Kim S."/>
        </authorList>
    </citation>
    <scope>NUCLEOTIDE SEQUENCE</scope>
    <source>
        <strain evidence="6">KCTC 22164</strain>
    </source>
</reference>
<dbReference type="InterPro" id="IPR016032">
    <property type="entry name" value="Sig_transdc_resp-reg_C-effctor"/>
</dbReference>
<keyword evidence="4" id="KW-0472">Membrane</keyword>
<dbReference type="Pfam" id="PF13432">
    <property type="entry name" value="TPR_16"/>
    <property type="match status" value="2"/>
</dbReference>
<dbReference type="Pfam" id="PF00486">
    <property type="entry name" value="Trans_reg_C"/>
    <property type="match status" value="1"/>
</dbReference>
<evidence type="ECO:0000313" key="7">
    <source>
        <dbReference type="Proteomes" id="UP000631300"/>
    </source>
</evidence>
<accession>A0A918MZQ9</accession>
<evidence type="ECO:0000256" key="3">
    <source>
        <dbReference type="SAM" id="MobiDB-lite"/>
    </source>
</evidence>
<evidence type="ECO:0000259" key="5">
    <source>
        <dbReference type="PROSITE" id="PS51755"/>
    </source>
</evidence>
<dbReference type="AlphaFoldDB" id="A0A918MZQ9"/>
<dbReference type="GO" id="GO:0003677">
    <property type="term" value="F:DNA binding"/>
    <property type="evidence" value="ECO:0007669"/>
    <property type="project" value="UniProtKB-UniRule"/>
</dbReference>
<feature type="domain" description="OmpR/PhoB-type" evidence="5">
    <location>
        <begin position="6"/>
        <end position="103"/>
    </location>
</feature>
<feature type="region of interest" description="Disordered" evidence="3">
    <location>
        <begin position="661"/>
        <end position="680"/>
    </location>
</feature>
<dbReference type="SMART" id="SM00862">
    <property type="entry name" value="Trans_reg_C"/>
    <property type="match status" value="1"/>
</dbReference>
<dbReference type="Proteomes" id="UP000631300">
    <property type="component" value="Unassembled WGS sequence"/>
</dbReference>
<feature type="DNA-binding region" description="OmpR/PhoB-type" evidence="2">
    <location>
        <begin position="6"/>
        <end position="103"/>
    </location>
</feature>
<evidence type="ECO:0000313" key="6">
    <source>
        <dbReference type="EMBL" id="GGW93551.1"/>
    </source>
</evidence>